<dbReference type="AlphaFoldDB" id="W1P3I0"/>
<sequence length="448" mass="51326">MEGESTVKFDRWGSPVTTTSDACISLINSYYHQVLCYGRERKVIMAAMEEDRECVLANALAALFLFSRDTSAASRHLQVAAARLGRATSYEKLLYDSVSSIMNGTDCETVVALHSKLLREFPRDLASLNRAQALCFYMGRPDLSLGLVEQVLPENQQESYIYGMLAFPLLELGRMSDAEISARKGLEINKSDPWSQHALCHVFQYECHFREAVKFMEECSPSWIDCSSFMYTHNWWHVALCYMDGHSPLNRILDIYDRHIWAELQRDDADCAEVYLNALGLWLRVDVRGWIGYTGNRLRNLANCLLNQESWHVDWLLDLLSVWALAHIGEIPRAEDLVKSIKSRLYSMSQKKQQSLHKGVLLAEALFEYGRGDYQHAYDILGPDFNANNFKVIGASDEQLDVFNEVWYTILLNTGYTSKAIGEIEKRLQHRSGVPFLWNLLVFTLMQI</sequence>
<dbReference type="Proteomes" id="UP000017836">
    <property type="component" value="Unassembled WGS sequence"/>
</dbReference>
<dbReference type="Gene3D" id="1.25.40.10">
    <property type="entry name" value="Tetratricopeptide repeat domain"/>
    <property type="match status" value="1"/>
</dbReference>
<evidence type="ECO:0000313" key="6">
    <source>
        <dbReference type="Proteomes" id="UP000017836"/>
    </source>
</evidence>
<dbReference type="eggNOG" id="KOG2610">
    <property type="taxonomic scope" value="Eukaryota"/>
</dbReference>
<evidence type="ECO:0000256" key="3">
    <source>
        <dbReference type="ARBA" id="ARBA00022737"/>
    </source>
</evidence>
<accession>W1P3I0</accession>
<keyword evidence="3" id="KW-0677">Repeat</keyword>
<protein>
    <recommendedName>
        <fullName evidence="2">Tetratricopeptide repeat protein 38</fullName>
    </recommendedName>
</protein>
<dbReference type="InterPro" id="IPR033891">
    <property type="entry name" value="TTC38"/>
</dbReference>
<name>W1P3I0_AMBTC</name>
<keyword evidence="6" id="KW-1185">Reference proteome</keyword>
<evidence type="ECO:0000256" key="4">
    <source>
        <dbReference type="ARBA" id="ARBA00022803"/>
    </source>
</evidence>
<dbReference type="PANTHER" id="PTHR16263">
    <property type="entry name" value="TETRATRICOPEPTIDE REPEAT PROTEIN 38"/>
    <property type="match status" value="1"/>
</dbReference>
<dbReference type="InterPro" id="IPR011990">
    <property type="entry name" value="TPR-like_helical_dom_sf"/>
</dbReference>
<dbReference type="SUPFAM" id="SSF48452">
    <property type="entry name" value="TPR-like"/>
    <property type="match status" value="1"/>
</dbReference>
<dbReference type="CDD" id="cd05804">
    <property type="entry name" value="StaR_like"/>
    <property type="match status" value="1"/>
</dbReference>
<comment type="similarity">
    <text evidence="1">Belongs to the TTC38 family.</text>
</comment>
<organism evidence="5 6">
    <name type="scientific">Amborella trichopoda</name>
    <dbReference type="NCBI Taxonomy" id="13333"/>
    <lineage>
        <taxon>Eukaryota</taxon>
        <taxon>Viridiplantae</taxon>
        <taxon>Streptophyta</taxon>
        <taxon>Embryophyta</taxon>
        <taxon>Tracheophyta</taxon>
        <taxon>Spermatophyta</taxon>
        <taxon>Magnoliopsida</taxon>
        <taxon>Amborellales</taxon>
        <taxon>Amborellaceae</taxon>
        <taxon>Amborella</taxon>
    </lineage>
</organism>
<dbReference type="OMA" id="YAFNDVH"/>
<dbReference type="HOGENOM" id="CLU_029972_0_0_1"/>
<evidence type="ECO:0000256" key="2">
    <source>
        <dbReference type="ARBA" id="ARBA00019992"/>
    </source>
</evidence>
<proteinExistence type="inferred from homology"/>
<dbReference type="EMBL" id="KI394265">
    <property type="protein sequence ID" value="ERN04422.1"/>
    <property type="molecule type" value="Genomic_DNA"/>
</dbReference>
<reference evidence="6" key="1">
    <citation type="journal article" date="2013" name="Science">
        <title>The Amborella genome and the evolution of flowering plants.</title>
        <authorList>
            <consortium name="Amborella Genome Project"/>
        </authorList>
    </citation>
    <scope>NUCLEOTIDE SEQUENCE [LARGE SCALE GENOMIC DNA]</scope>
</reference>
<evidence type="ECO:0000313" key="5">
    <source>
        <dbReference type="EMBL" id="ERN04422.1"/>
    </source>
</evidence>
<keyword evidence="4" id="KW-0802">TPR repeat</keyword>
<gene>
    <name evidence="5" type="ORF">AMTR_s00133p00062230</name>
</gene>
<dbReference type="Gramene" id="ERN04422">
    <property type="protein sequence ID" value="ERN04422"/>
    <property type="gene ID" value="AMTR_s00133p00062230"/>
</dbReference>
<dbReference type="PANTHER" id="PTHR16263:SF4">
    <property type="entry name" value="TETRATRICOPEPTIDE REPEAT PROTEIN 38"/>
    <property type="match status" value="1"/>
</dbReference>
<evidence type="ECO:0000256" key="1">
    <source>
        <dbReference type="ARBA" id="ARBA00005857"/>
    </source>
</evidence>